<organism evidence="2 3">
    <name type="scientific">Heliobacterium chlorum</name>
    <dbReference type="NCBI Taxonomy" id="2698"/>
    <lineage>
        <taxon>Bacteria</taxon>
        <taxon>Bacillati</taxon>
        <taxon>Bacillota</taxon>
        <taxon>Clostridia</taxon>
        <taxon>Eubacteriales</taxon>
        <taxon>Heliobacteriaceae</taxon>
        <taxon>Heliobacterium</taxon>
    </lineage>
</organism>
<sequence length="682" mass="79005">MNLLTVNQIESIKKNLILFKVPDMESYIVPNRNLANEPAPIAWYKHRVMENTVIYLQTLSPLPTPIDNVKIDMQEPFVTIDDRNYKGLNTIGYADVDYSERVNWLREKLSNRLILAHPLLNRNNNRYEDEDPYYYNFDIVYISEEKPVATAYRVVPTVVSTLDRKRFEALLQKQSQVQFRHYNGVMPAPQFLICENALYHIPADSIRPHLQNVNSFYCTSPDKITRMEIPYDFTRRSQCSYQGLHFIPTEYGHELELLFQAKGRPLREDFQLVRESVVVQPETVIATKPVQGTPLVAKDQISEYEFLTALKNNMITANLFYNENDLYSFHTALKTNFLTILGGMSGTGKTRLAIEYAKTLGLKSGKDLLIIPISPSYTEPADVLGYLNPQTGYFVESETGLVRFLYNASQNQNKVYMVIFDEMNLSQVEHWFSPFISIMEMDKGDRNLRLFSDRQFCLQEEYRAGISIGDNVIFVGTANLDETTKEFSNRLLDRANVIQLHKQSFLNARFAKEERNEVKKYNTITAVTFRSWIREINNPLVAMEPEELALLDKLHEEMKKVDTQNGVSFRVVRAIASFIENIPFDDNENRLMARSEAFDFQLCQRVFTKVKGHRDMVKEILGTYNSVTDKVEGGELLKAINEHLKAFYGNEDEKIYEQRLFNKSIEFLKQKAKEVAINGYTM</sequence>
<evidence type="ECO:0000313" key="2">
    <source>
        <dbReference type="EMBL" id="MBC9786538.1"/>
    </source>
</evidence>
<feature type="domain" description="ATPase dynein-related AAA" evidence="1">
    <location>
        <begin position="340"/>
        <end position="494"/>
    </location>
</feature>
<evidence type="ECO:0000313" key="3">
    <source>
        <dbReference type="Proteomes" id="UP000617402"/>
    </source>
</evidence>
<accession>A0ABR7T6Z5</accession>
<name>A0ABR7T6Z5_HELCL</name>
<evidence type="ECO:0000259" key="1">
    <source>
        <dbReference type="Pfam" id="PF07728"/>
    </source>
</evidence>
<protein>
    <submittedName>
        <fullName evidence="2">AAA family ATPase</fullName>
    </submittedName>
</protein>
<keyword evidence="3" id="KW-1185">Reference proteome</keyword>
<proteinExistence type="predicted"/>
<dbReference type="InterPro" id="IPR027417">
    <property type="entry name" value="P-loop_NTPase"/>
</dbReference>
<dbReference type="RefSeq" id="WP_188041960.1">
    <property type="nucleotide sequence ID" value="NZ_JACVHF010000045.1"/>
</dbReference>
<gene>
    <name evidence="2" type="ORF">H1S01_18955</name>
</gene>
<reference evidence="2 3" key="1">
    <citation type="submission" date="2020-07" db="EMBL/GenBank/DDBJ databases">
        <title>Draft whole-genome sequence of Heliobacterium chlorum DSM 3682, type strain.</title>
        <authorList>
            <person name="Kyndt J.A."/>
            <person name="Meyer T.E."/>
            <person name="Imhoff J.F."/>
        </authorList>
    </citation>
    <scope>NUCLEOTIDE SEQUENCE [LARGE SCALE GENOMIC DNA]</scope>
    <source>
        <strain evidence="2 3">DSM 3682</strain>
    </source>
</reference>
<dbReference type="SUPFAM" id="SSF52540">
    <property type="entry name" value="P-loop containing nucleoside triphosphate hydrolases"/>
    <property type="match status" value="1"/>
</dbReference>
<comment type="caution">
    <text evidence="2">The sequence shown here is derived from an EMBL/GenBank/DDBJ whole genome shotgun (WGS) entry which is preliminary data.</text>
</comment>
<dbReference type="EMBL" id="JACVHF010000045">
    <property type="protein sequence ID" value="MBC9786538.1"/>
    <property type="molecule type" value="Genomic_DNA"/>
</dbReference>
<dbReference type="InterPro" id="IPR011704">
    <property type="entry name" value="ATPase_dyneun-rel_AAA"/>
</dbReference>
<dbReference type="Pfam" id="PF07728">
    <property type="entry name" value="AAA_5"/>
    <property type="match status" value="1"/>
</dbReference>
<dbReference type="Gene3D" id="3.40.50.300">
    <property type="entry name" value="P-loop containing nucleotide triphosphate hydrolases"/>
    <property type="match status" value="1"/>
</dbReference>
<dbReference type="Proteomes" id="UP000617402">
    <property type="component" value="Unassembled WGS sequence"/>
</dbReference>